<feature type="compositionally biased region" description="Low complexity" evidence="4">
    <location>
        <begin position="31"/>
        <end position="47"/>
    </location>
</feature>
<dbReference type="eggNOG" id="ENOG502QQYY">
    <property type="taxonomic scope" value="Eukaryota"/>
</dbReference>
<feature type="region of interest" description="SAW" evidence="3">
    <location>
        <begin position="372"/>
        <end position="448"/>
    </location>
</feature>
<dbReference type="HOGENOM" id="CLU_011924_0_6_1"/>
<dbReference type="GO" id="GO:0003700">
    <property type="term" value="F:DNA-binding transcription factor activity"/>
    <property type="evidence" value="ECO:0000318"/>
    <property type="project" value="GO_Central"/>
</dbReference>
<accession>W1P572</accession>
<feature type="short sequence motif" description="LXXLL motif" evidence="3">
    <location>
        <begin position="287"/>
        <end position="291"/>
    </location>
</feature>
<dbReference type="EMBL" id="KI394661">
    <property type="protein sequence ID" value="ERN02115.1"/>
    <property type="molecule type" value="Genomic_DNA"/>
</dbReference>
<keyword evidence="1" id="KW-0805">Transcription regulation</keyword>
<reference evidence="6" key="1">
    <citation type="journal article" date="2013" name="Science">
        <title>The Amborella genome and the evolution of flowering plants.</title>
        <authorList>
            <consortium name="Amborella Genome Project"/>
        </authorList>
    </citation>
    <scope>NUCLEOTIDE SEQUENCE [LARGE SCALE GENOMIC DNA]</scope>
</reference>
<proteinExistence type="inferred from homology"/>
<comment type="similarity">
    <text evidence="3">Belongs to the GRAS family.</text>
</comment>
<dbReference type="GO" id="GO:0043565">
    <property type="term" value="F:sequence-specific DNA binding"/>
    <property type="evidence" value="ECO:0000318"/>
    <property type="project" value="GO_Central"/>
</dbReference>
<feature type="region of interest" description="Disordered" evidence="4">
    <location>
        <begin position="27"/>
        <end position="47"/>
    </location>
</feature>
<keyword evidence="6" id="KW-1185">Reference proteome</keyword>
<dbReference type="PANTHER" id="PTHR31636">
    <property type="entry name" value="OSJNBA0084A10.13 PROTEIN-RELATED"/>
    <property type="match status" value="1"/>
</dbReference>
<dbReference type="Pfam" id="PF03514">
    <property type="entry name" value="GRAS"/>
    <property type="match status" value="2"/>
</dbReference>
<evidence type="ECO:0000256" key="1">
    <source>
        <dbReference type="ARBA" id="ARBA00023015"/>
    </source>
</evidence>
<name>W1P572_AMBTC</name>
<sequence length="450" mass="50685">MSTSQTRNQTGSQFSDKFTHHTLGFHESETLSGSSSPINSPPISGLLNDQEKVPIADILDQTDRGTSPKKEKAYPISLAYLEILQSYSKFQRHLSGSCAVKQSTNIDTSIGGERKPSTQYDRAKTLLMLCDFESSPVGNPVQRLVFHFADALWEKVERETGMKSLKPECIEGEADVDEVFKGYHPAVLATYKAVPFAKLLQFTASQVIISALASATKIHLIDLEARTGMHWSMVMQSLSERSKYPVELLKITMVGDSGERMEETDMREELFELDREESVPVFGPLVLRALLVKPHCLEKMIRIIRNLCLDIMVLTEVEGKHNSPSFVNRFIEALFYYSAYFDSLDAFIEAADSNRLAMEGTFMASAMRNMVVREGRERVIRNVGLDTWRLFLNREGFEEVEVSEDALYQAKLIVESYSHSDSVSLEMNGKAMTVGWKGTPLHSISAWRCF</sequence>
<dbReference type="OMA" id="RARHIHI"/>
<dbReference type="Gramene" id="ERN02115">
    <property type="protein sequence ID" value="ERN02115"/>
    <property type="gene ID" value="AMTR_s00045p00167670"/>
</dbReference>
<protein>
    <submittedName>
        <fullName evidence="5">Uncharacterized protein</fullName>
    </submittedName>
</protein>
<evidence type="ECO:0000313" key="6">
    <source>
        <dbReference type="Proteomes" id="UP000017836"/>
    </source>
</evidence>
<keyword evidence="2" id="KW-0804">Transcription</keyword>
<evidence type="ECO:0000256" key="4">
    <source>
        <dbReference type="SAM" id="MobiDB-lite"/>
    </source>
</evidence>
<dbReference type="PROSITE" id="PS50985">
    <property type="entry name" value="GRAS"/>
    <property type="match status" value="1"/>
</dbReference>
<organism evidence="5 6">
    <name type="scientific">Amborella trichopoda</name>
    <dbReference type="NCBI Taxonomy" id="13333"/>
    <lineage>
        <taxon>Eukaryota</taxon>
        <taxon>Viridiplantae</taxon>
        <taxon>Streptophyta</taxon>
        <taxon>Embryophyta</taxon>
        <taxon>Tracheophyta</taxon>
        <taxon>Spermatophyta</taxon>
        <taxon>Magnoliopsida</taxon>
        <taxon>Amborellales</taxon>
        <taxon>Amborellaceae</taxon>
        <taxon>Amborella</taxon>
    </lineage>
</organism>
<dbReference type="InterPro" id="IPR005202">
    <property type="entry name" value="TF_GRAS"/>
</dbReference>
<dbReference type="GO" id="GO:0006355">
    <property type="term" value="P:regulation of DNA-templated transcription"/>
    <property type="evidence" value="ECO:0000318"/>
    <property type="project" value="GO_Central"/>
</dbReference>
<dbReference type="Proteomes" id="UP000017836">
    <property type="component" value="Unassembled WGS sequence"/>
</dbReference>
<dbReference type="STRING" id="13333.W1P572"/>
<evidence type="ECO:0000313" key="5">
    <source>
        <dbReference type="EMBL" id="ERN02115.1"/>
    </source>
</evidence>
<dbReference type="GO" id="GO:0005634">
    <property type="term" value="C:nucleus"/>
    <property type="evidence" value="ECO:0000318"/>
    <property type="project" value="GO_Central"/>
</dbReference>
<comment type="caution">
    <text evidence="3">Lacks conserved residue(s) required for the propagation of feature annotation.</text>
</comment>
<gene>
    <name evidence="5" type="ORF">AMTR_s00045p00167670</name>
</gene>
<evidence type="ECO:0000256" key="2">
    <source>
        <dbReference type="ARBA" id="ARBA00023163"/>
    </source>
</evidence>
<evidence type="ECO:0000256" key="3">
    <source>
        <dbReference type="PROSITE-ProRule" id="PRU01191"/>
    </source>
</evidence>
<dbReference type="AlphaFoldDB" id="W1P572"/>